<keyword evidence="12" id="KW-1185">Reference proteome</keyword>
<protein>
    <recommendedName>
        <fullName evidence="10">Major facilitator superfamily (MFS) profile domain-containing protein</fullName>
    </recommendedName>
</protein>
<feature type="transmembrane region" description="Helical" evidence="9">
    <location>
        <begin position="219"/>
        <end position="240"/>
    </location>
</feature>
<dbReference type="SUPFAM" id="SSF103473">
    <property type="entry name" value="MFS general substrate transporter"/>
    <property type="match status" value="1"/>
</dbReference>
<dbReference type="InterPro" id="IPR036259">
    <property type="entry name" value="MFS_trans_sf"/>
</dbReference>
<dbReference type="InterPro" id="IPR003663">
    <property type="entry name" value="Sugar/inositol_transpt"/>
</dbReference>
<feature type="transmembrane region" description="Helical" evidence="9">
    <location>
        <begin position="341"/>
        <end position="359"/>
    </location>
</feature>
<dbReference type="PROSITE" id="PS50850">
    <property type="entry name" value="MFS"/>
    <property type="match status" value="1"/>
</dbReference>
<evidence type="ECO:0000313" key="11">
    <source>
        <dbReference type="EMBL" id="CAG8961078.1"/>
    </source>
</evidence>
<feature type="domain" description="Major facilitator superfamily (MFS) profile" evidence="10">
    <location>
        <begin position="44"/>
        <end position="488"/>
    </location>
</feature>
<comment type="caution">
    <text evidence="11">The sequence shown here is derived from an EMBL/GenBank/DDBJ whole genome shotgun (WGS) entry which is preliminary data.</text>
</comment>
<keyword evidence="4" id="KW-0762">Sugar transport</keyword>
<evidence type="ECO:0000256" key="6">
    <source>
        <dbReference type="ARBA" id="ARBA00022989"/>
    </source>
</evidence>
<feature type="transmembrane region" description="Helical" evidence="9">
    <location>
        <begin position="461"/>
        <end position="482"/>
    </location>
</feature>
<reference evidence="11" key="1">
    <citation type="submission" date="2021-07" db="EMBL/GenBank/DDBJ databases">
        <authorList>
            <person name="Durling M."/>
        </authorList>
    </citation>
    <scope>NUCLEOTIDE SEQUENCE</scope>
</reference>
<comment type="subcellular location">
    <subcellularLocation>
        <location evidence="1">Membrane</location>
        <topology evidence="1">Multi-pass membrane protein</topology>
    </subcellularLocation>
</comment>
<organism evidence="11 12">
    <name type="scientific">Hymenoscyphus fraxineus</name>
    <dbReference type="NCBI Taxonomy" id="746836"/>
    <lineage>
        <taxon>Eukaryota</taxon>
        <taxon>Fungi</taxon>
        <taxon>Dikarya</taxon>
        <taxon>Ascomycota</taxon>
        <taxon>Pezizomycotina</taxon>
        <taxon>Leotiomycetes</taxon>
        <taxon>Helotiales</taxon>
        <taxon>Helotiaceae</taxon>
        <taxon>Hymenoscyphus</taxon>
    </lineage>
</organism>
<dbReference type="PANTHER" id="PTHR48022">
    <property type="entry name" value="PLASTIDIC GLUCOSE TRANSPORTER 4"/>
    <property type="match status" value="1"/>
</dbReference>
<dbReference type="InterPro" id="IPR020846">
    <property type="entry name" value="MFS_dom"/>
</dbReference>
<dbReference type="NCBIfam" id="TIGR00879">
    <property type="entry name" value="SP"/>
    <property type="match status" value="1"/>
</dbReference>
<evidence type="ECO:0000256" key="2">
    <source>
        <dbReference type="ARBA" id="ARBA00010992"/>
    </source>
</evidence>
<name>A0A9N9LAR5_9HELO</name>
<comment type="similarity">
    <text evidence="2 8">Belongs to the major facilitator superfamily. Sugar transporter (TC 2.A.1.1) family.</text>
</comment>
<evidence type="ECO:0000259" key="10">
    <source>
        <dbReference type="PROSITE" id="PS50850"/>
    </source>
</evidence>
<feature type="transmembrane region" description="Helical" evidence="9">
    <location>
        <begin position="394"/>
        <end position="419"/>
    </location>
</feature>
<evidence type="ECO:0000256" key="7">
    <source>
        <dbReference type="ARBA" id="ARBA00023136"/>
    </source>
</evidence>
<accession>A0A9N9LAR5</accession>
<dbReference type="Gene3D" id="1.20.1250.20">
    <property type="entry name" value="MFS general substrate transporter like domains"/>
    <property type="match status" value="1"/>
</dbReference>
<dbReference type="GO" id="GO:0016020">
    <property type="term" value="C:membrane"/>
    <property type="evidence" value="ECO:0007669"/>
    <property type="project" value="UniProtKB-SubCell"/>
</dbReference>
<dbReference type="InterPro" id="IPR050360">
    <property type="entry name" value="MFS_Sugar_Transporters"/>
</dbReference>
<dbReference type="GO" id="GO:0005351">
    <property type="term" value="F:carbohydrate:proton symporter activity"/>
    <property type="evidence" value="ECO:0007669"/>
    <property type="project" value="TreeGrafter"/>
</dbReference>
<feature type="transmembrane region" description="Helical" evidence="9">
    <location>
        <begin position="122"/>
        <end position="140"/>
    </location>
</feature>
<feature type="transmembrane region" description="Helical" evidence="9">
    <location>
        <begin position="303"/>
        <end position="321"/>
    </location>
</feature>
<feature type="transmembrane region" description="Helical" evidence="9">
    <location>
        <begin position="366"/>
        <end position="388"/>
    </location>
</feature>
<dbReference type="FunFam" id="1.20.1250.20:FF:000254">
    <property type="entry name" value="MAL31p Maltose permease"/>
    <property type="match status" value="1"/>
</dbReference>
<evidence type="ECO:0000313" key="12">
    <source>
        <dbReference type="Proteomes" id="UP000696280"/>
    </source>
</evidence>
<feature type="transmembrane region" description="Helical" evidence="9">
    <location>
        <begin position="146"/>
        <end position="168"/>
    </location>
</feature>
<proteinExistence type="inferred from homology"/>
<feature type="transmembrane region" description="Helical" evidence="9">
    <location>
        <begin position="37"/>
        <end position="57"/>
    </location>
</feature>
<evidence type="ECO:0000256" key="1">
    <source>
        <dbReference type="ARBA" id="ARBA00004141"/>
    </source>
</evidence>
<dbReference type="Pfam" id="PF00083">
    <property type="entry name" value="Sugar_tr"/>
    <property type="match status" value="1"/>
</dbReference>
<sequence>MSDEKHVGNATVGEDSTDVGTALQQERQLTLRETFKLYPRAIMFSFIISLAVIMEGYDTNLMGNFFPFREFKNRFGDEVDPEGGRLVSARWQTILGNGTQVGSIIGLFLNGIISERIGYKKTMIYSMIVMIAVIFIPFFANSLKMYLAGAILQGVPWGVFQTLGVTYAADICPVSLRAYMTSWINLCWVIGQLISSGMLRGLLNRTDEWGYRIPFALQWVWPIPIIVGTLLAPESPWWLIRYNRVDEARQALLSLTSRNSGIPYDVDAHVEMMKVTNQFEVEVSSGAHYWDCFRGTDLRRTEIAAMVWMAQAFCGIPFMSYSTQFYLRAGLSSENSYSMSVGQTGLGFVGCLIAWWLMAKFGRRQLYLWGLSAMGILLLVIGFCGIKTDAASSWAAGTLLIIFLFVFQLSVGPTCYSLVAEIPSTRLRIKTVVIARAAYNSGGFINNALMPQMIGLNAWNWGAKCGFFWAGIDLLFLIWTYYRLPEPKGLTYSELDLLFDHKVNARHFSQSAADLLKPEFREVGKATQKQAIEHIERIQ</sequence>
<feature type="transmembrane region" description="Helical" evidence="9">
    <location>
        <begin position="94"/>
        <end position="113"/>
    </location>
</feature>
<feature type="transmembrane region" description="Helical" evidence="9">
    <location>
        <begin position="180"/>
        <end position="199"/>
    </location>
</feature>
<keyword evidence="5 9" id="KW-0812">Transmembrane</keyword>
<dbReference type="OrthoDB" id="6612291at2759"/>
<gene>
    <name evidence="11" type="ORF">HYFRA_00002620</name>
</gene>
<dbReference type="Proteomes" id="UP000696280">
    <property type="component" value="Unassembled WGS sequence"/>
</dbReference>
<evidence type="ECO:0000256" key="8">
    <source>
        <dbReference type="RuleBase" id="RU003346"/>
    </source>
</evidence>
<keyword evidence="7 9" id="KW-0472">Membrane</keyword>
<keyword evidence="6 9" id="KW-1133">Transmembrane helix</keyword>
<evidence type="ECO:0000256" key="5">
    <source>
        <dbReference type="ARBA" id="ARBA00022692"/>
    </source>
</evidence>
<dbReference type="EMBL" id="CAJVRL010000103">
    <property type="protein sequence ID" value="CAG8961078.1"/>
    <property type="molecule type" value="Genomic_DNA"/>
</dbReference>
<evidence type="ECO:0000256" key="4">
    <source>
        <dbReference type="ARBA" id="ARBA00022597"/>
    </source>
</evidence>
<dbReference type="InterPro" id="IPR005828">
    <property type="entry name" value="MFS_sugar_transport-like"/>
</dbReference>
<keyword evidence="3 8" id="KW-0813">Transport</keyword>
<dbReference type="PANTHER" id="PTHR48022:SF5">
    <property type="entry name" value="ALPHA-GLUCOSIDES PERMEASE MPH2-RELATED"/>
    <property type="match status" value="1"/>
</dbReference>
<evidence type="ECO:0000256" key="9">
    <source>
        <dbReference type="SAM" id="Phobius"/>
    </source>
</evidence>
<dbReference type="AlphaFoldDB" id="A0A9N9LAR5"/>
<evidence type="ECO:0000256" key="3">
    <source>
        <dbReference type="ARBA" id="ARBA00022448"/>
    </source>
</evidence>